<name>A0A1T4PB41_9PORP</name>
<gene>
    <name evidence="2" type="ORF">SAMN02745171_01392</name>
</gene>
<dbReference type="Proteomes" id="UP000190121">
    <property type="component" value="Unassembled WGS sequence"/>
</dbReference>
<feature type="signal peptide" evidence="1">
    <location>
        <begin position="1"/>
        <end position="23"/>
    </location>
</feature>
<organism evidence="2 3">
    <name type="scientific">Porphyromonas circumdentaria</name>
    <dbReference type="NCBI Taxonomy" id="29524"/>
    <lineage>
        <taxon>Bacteria</taxon>
        <taxon>Pseudomonadati</taxon>
        <taxon>Bacteroidota</taxon>
        <taxon>Bacteroidia</taxon>
        <taxon>Bacteroidales</taxon>
        <taxon>Porphyromonadaceae</taxon>
        <taxon>Porphyromonas</taxon>
    </lineage>
</organism>
<evidence type="ECO:0000256" key="1">
    <source>
        <dbReference type="SAM" id="SignalP"/>
    </source>
</evidence>
<feature type="chain" id="PRO_5012256229" description="The GLUG motif-containing protein" evidence="1">
    <location>
        <begin position="24"/>
        <end position="739"/>
    </location>
</feature>
<keyword evidence="1" id="KW-0732">Signal</keyword>
<sequence>MKKVTTAFLFVCLALFASLRLCAQESQNWSYDFEDAKKAIGDQHKKLELTLNGLKWVSYSLRCNGDADDYVDGKGSARIYGEKSYMKEMPYLQLKENKPGGIGTVSFDYRAYKKHAQKQIAWILEVSEDGGTTWSPVGNSFTPSMEVSQFSRRVNVTEGLVRIIRADYSSFDLKNGKKFQSAFNIDNLAISDYEEEEPTQPVLKFNEPEIVFGEMHKGESKTLKAALTYKNLVNQAITINIAEAGKAFFSVQPTTFTPEEPAGVLELEITCSPSSLGEIKSSLAVVCGELSAELQLSAKVVREKGVYIFGGGDGTQESPYLISAPEHLWELSTGVDEDKNTFAGKYFKQTADIDMSNYKNMTPIGTNFGVQGTNNRYFSGHYDGGGHKVSKLTLEFNGKNYIGVALFGSLKNARIEHLTLSDSRIKADAIVGGITAAIIGSHISDCHVEKDVTITATKHSYAGGIACGAFGEPSTIEKCTSAATIQVTSSMGAGGILAVNSVQGSSISKCVNMGSIYTRSGQIAGIVGYIEDGPITIQDCANTGKISSEGSVACGIAGLLQPGIPSTVNIAYCYNAAIVEGTDEVFPITVGAVDDSQTFNLKNNYYNGDVYKITSDKPLYGEAMTAAEMKSETLLKKLNLGRDFYPWEIFEGKNDGFPLPFGDGSWQPTATKAIEVVEALFCVVNGKLIVPEGMHSVAVYAMDGTSCSPEQLTQGACYIVRAINSKGESVAQKIVIPLF</sequence>
<dbReference type="AlphaFoldDB" id="A0A1T4PB41"/>
<dbReference type="RefSeq" id="WP_078737296.1">
    <property type="nucleotide sequence ID" value="NZ_FUXE01000015.1"/>
</dbReference>
<reference evidence="3" key="1">
    <citation type="submission" date="2017-02" db="EMBL/GenBank/DDBJ databases">
        <authorList>
            <person name="Varghese N."/>
            <person name="Submissions S."/>
        </authorList>
    </citation>
    <scope>NUCLEOTIDE SEQUENCE [LARGE SCALE GENOMIC DNA]</scope>
    <source>
        <strain evidence="3">ATCC 51356</strain>
    </source>
</reference>
<protein>
    <recommendedName>
        <fullName evidence="4">The GLUG motif-containing protein</fullName>
    </recommendedName>
</protein>
<keyword evidence="3" id="KW-1185">Reference proteome</keyword>
<dbReference type="SUPFAM" id="SSF51126">
    <property type="entry name" value="Pectin lyase-like"/>
    <property type="match status" value="1"/>
</dbReference>
<dbReference type="Gene3D" id="2.160.20.110">
    <property type="match status" value="1"/>
</dbReference>
<dbReference type="OrthoDB" id="1081322at2"/>
<evidence type="ECO:0008006" key="4">
    <source>
        <dbReference type="Google" id="ProtNLM"/>
    </source>
</evidence>
<proteinExistence type="predicted"/>
<accession>A0A1T4PB41</accession>
<evidence type="ECO:0000313" key="3">
    <source>
        <dbReference type="Proteomes" id="UP000190121"/>
    </source>
</evidence>
<dbReference type="InterPro" id="IPR011050">
    <property type="entry name" value="Pectin_lyase_fold/virulence"/>
</dbReference>
<dbReference type="EMBL" id="FUXE01000015">
    <property type="protein sequence ID" value="SJZ88722.1"/>
    <property type="molecule type" value="Genomic_DNA"/>
</dbReference>
<evidence type="ECO:0000313" key="2">
    <source>
        <dbReference type="EMBL" id="SJZ88722.1"/>
    </source>
</evidence>
<dbReference type="STRING" id="29524.SAMN02745171_01392"/>